<gene>
    <name evidence="2" type="ORF">PC9H_005768</name>
</gene>
<feature type="domain" description="F-box" evidence="1">
    <location>
        <begin position="17"/>
        <end position="61"/>
    </location>
</feature>
<organism evidence="2 3">
    <name type="scientific">Pleurotus ostreatus</name>
    <name type="common">Oyster mushroom</name>
    <name type="synonym">White-rot fungus</name>
    <dbReference type="NCBI Taxonomy" id="5322"/>
    <lineage>
        <taxon>Eukaryota</taxon>
        <taxon>Fungi</taxon>
        <taxon>Dikarya</taxon>
        <taxon>Basidiomycota</taxon>
        <taxon>Agaricomycotina</taxon>
        <taxon>Agaricomycetes</taxon>
        <taxon>Agaricomycetidae</taxon>
        <taxon>Agaricales</taxon>
        <taxon>Pleurotineae</taxon>
        <taxon>Pleurotaceae</taxon>
        <taxon>Pleurotus</taxon>
    </lineage>
</organism>
<comment type="caution">
    <text evidence="2">The sequence shown here is derived from an EMBL/GenBank/DDBJ whole genome shotgun (WGS) entry which is preliminary data.</text>
</comment>
<dbReference type="GeneID" id="59375586"/>
<accession>A0A8H7A4I1</accession>
<dbReference type="RefSeq" id="XP_036633829.1">
    <property type="nucleotide sequence ID" value="XM_036775327.1"/>
</dbReference>
<dbReference type="Pfam" id="PF12937">
    <property type="entry name" value="F-box-like"/>
    <property type="match status" value="1"/>
</dbReference>
<dbReference type="InterPro" id="IPR032675">
    <property type="entry name" value="LRR_dom_sf"/>
</dbReference>
<reference evidence="2" key="1">
    <citation type="submission" date="2019-07" db="EMBL/GenBank/DDBJ databases">
        <authorList>
            <person name="Palmer J.M."/>
        </authorList>
    </citation>
    <scope>NUCLEOTIDE SEQUENCE</scope>
    <source>
        <strain evidence="2">PC9</strain>
    </source>
</reference>
<dbReference type="EMBL" id="JACETU010000003">
    <property type="protein sequence ID" value="KAF7433802.1"/>
    <property type="molecule type" value="Genomic_DNA"/>
</dbReference>
<dbReference type="Gene3D" id="3.80.10.10">
    <property type="entry name" value="Ribonuclease Inhibitor"/>
    <property type="match status" value="1"/>
</dbReference>
<evidence type="ECO:0000259" key="1">
    <source>
        <dbReference type="Pfam" id="PF12937"/>
    </source>
</evidence>
<evidence type="ECO:0000313" key="3">
    <source>
        <dbReference type="Proteomes" id="UP000623687"/>
    </source>
</evidence>
<dbReference type="Proteomes" id="UP000623687">
    <property type="component" value="Unassembled WGS sequence"/>
</dbReference>
<dbReference type="AlphaFoldDB" id="A0A8H7A4I1"/>
<dbReference type="OrthoDB" id="10477758at2759"/>
<dbReference type="SUPFAM" id="SSF52047">
    <property type="entry name" value="RNI-like"/>
    <property type="match status" value="1"/>
</dbReference>
<evidence type="ECO:0000313" key="2">
    <source>
        <dbReference type="EMBL" id="KAF7433802.1"/>
    </source>
</evidence>
<keyword evidence="3" id="KW-1185">Reference proteome</keyword>
<dbReference type="VEuPathDB" id="FungiDB:PC9H_005768"/>
<protein>
    <recommendedName>
        <fullName evidence="1">F-box domain-containing protein</fullName>
    </recommendedName>
</protein>
<name>A0A8H7A4I1_PLEOS</name>
<sequence length="393" mass="44707">MICSSSTSSISTPPPMLPPEILLAIVNELVSDRRTLLDLLFVSRQFHSLALQPLYHEIAFRMDRPDESLIKKLCSLARNAERNPGMRFTTSFSFVLKGHRAAPPNLFYEMEEAIKRIVPALSAVRRICLSMHASVNAQILWPLPVGAPLTHLRVHECSLKSEYLRRFLSSRPALQSLEIDCFPYGTWRMNIVPYKLPPGSFPPLRSLSVPLRELAYFETPPPSLINLDLSEPTYALERNPETLRQLIMPFTSIRALSFSNVLLFSVSLLPQLPNLEYLRLDETFVRCCPPCHISYAFGITQAKPMIHGLLTTTRLKYIRCLESEDLGHDVFGASGTLVVADIASRRDHTYRMCRGVDDSVPLNDHWDEWEGWWERAQRAVTNAERSSLSMSRV</sequence>
<dbReference type="InterPro" id="IPR001810">
    <property type="entry name" value="F-box_dom"/>
</dbReference>
<proteinExistence type="predicted"/>